<dbReference type="Gene3D" id="1.10.287.1120">
    <property type="entry name" value="Bipartite methylase S protein"/>
    <property type="match status" value="1"/>
</dbReference>
<dbReference type="RefSeq" id="WP_065678510.1">
    <property type="nucleotide sequence ID" value="NZ_AP025460.1"/>
</dbReference>
<dbReference type="InterPro" id="IPR000055">
    <property type="entry name" value="Restrct_endonuc_typeI_TRD"/>
</dbReference>
<dbReference type="Pfam" id="PF01420">
    <property type="entry name" value="Methylase_S"/>
    <property type="match status" value="2"/>
</dbReference>
<feature type="domain" description="Type I restriction modification DNA specificity" evidence="4">
    <location>
        <begin position="7"/>
        <end position="173"/>
    </location>
</feature>
<dbReference type="CDD" id="cd17254">
    <property type="entry name" value="RMtype1_S_FclI-TRD1-CR1_like"/>
    <property type="match status" value="2"/>
</dbReference>
<evidence type="ECO:0000259" key="4">
    <source>
        <dbReference type="Pfam" id="PF01420"/>
    </source>
</evidence>
<dbReference type="GO" id="GO:0009307">
    <property type="term" value="P:DNA restriction-modification system"/>
    <property type="evidence" value="ECO:0007669"/>
    <property type="project" value="UniProtKB-KW"/>
</dbReference>
<dbReference type="GeneID" id="94232089"/>
<evidence type="ECO:0000256" key="3">
    <source>
        <dbReference type="ARBA" id="ARBA00023125"/>
    </source>
</evidence>
<organism evidence="5 6">
    <name type="scientific">Vibrio atlanticus</name>
    <dbReference type="NCBI Taxonomy" id="693153"/>
    <lineage>
        <taxon>Bacteria</taxon>
        <taxon>Pseudomonadati</taxon>
        <taxon>Pseudomonadota</taxon>
        <taxon>Gammaproteobacteria</taxon>
        <taxon>Vibrionales</taxon>
        <taxon>Vibrionaceae</taxon>
        <taxon>Vibrio</taxon>
    </lineage>
</organism>
<dbReference type="PANTHER" id="PTHR30408">
    <property type="entry name" value="TYPE-1 RESTRICTION ENZYME ECOKI SPECIFICITY PROTEIN"/>
    <property type="match status" value="1"/>
</dbReference>
<dbReference type="InterPro" id="IPR044946">
    <property type="entry name" value="Restrct_endonuc_typeI_TRD_sf"/>
</dbReference>
<dbReference type="Gene3D" id="3.90.220.20">
    <property type="entry name" value="DNA methylase specificity domains"/>
    <property type="match status" value="2"/>
</dbReference>
<feature type="domain" description="Type I restriction modification DNA specificity" evidence="4">
    <location>
        <begin position="215"/>
        <end position="381"/>
    </location>
</feature>
<dbReference type="AlphaFoldDB" id="A0A1C3IL67"/>
<accession>A0A1C3IL67</accession>
<proteinExistence type="inferred from homology"/>
<gene>
    <name evidence="5" type="ORF">VAT7223_01009</name>
</gene>
<keyword evidence="3" id="KW-0238">DNA-binding</keyword>
<reference evidence="6" key="1">
    <citation type="submission" date="2016-06" db="EMBL/GenBank/DDBJ databases">
        <authorList>
            <person name="Rodrigo-Torres Lidia"/>
            <person name="Arahal R.David."/>
        </authorList>
    </citation>
    <scope>NUCLEOTIDE SEQUENCE [LARGE SCALE GENOMIC DNA]</scope>
    <source>
        <strain evidence="6">CECT 7223</strain>
    </source>
</reference>
<name>A0A1C3IL67_9VIBR</name>
<dbReference type="InterPro" id="IPR052021">
    <property type="entry name" value="Type-I_RS_S_subunit"/>
</dbReference>
<sequence length="405" mass="46837">MSSKNIPNGWRVCKQSQVSTFHNGRAYKKTEWEESGTPVIRLQNLTGSGDSYYYSTLELPEHQNVNNGELLYMWSATFGPSIWRGEKAIYHYHIWKVDCHKDLLDKMFMFFHLDYVTESMKSKTNGSTMLHLTKKGMEDNEILLPPLKEQQKIAEVLSTADQKIDLIDQKIAETKKLKTGLMQKLFTEGVGVQDENGEWQPHASFKDSPLGTTIPSIWKVKQQQKVATFYNGRAYKRTEWEESGTPVIRLQNLTGSGDKYYYSNMQLPEHQYVNKGELLFMWSATFGPKVWGGDKAIYHYHIWKVACNESLLGKSYMFYSLLYMTEKMKKQTNGSTMLHFTKKGMEEQLMVIPPISEQNQIAEILGTVDQKLNSLKLQKLETEQLKKGLMQKLLTGEWRVPLDNH</sequence>
<dbReference type="Proteomes" id="UP000092876">
    <property type="component" value="Unassembled WGS sequence"/>
</dbReference>
<dbReference type="GO" id="GO:0003677">
    <property type="term" value="F:DNA binding"/>
    <property type="evidence" value="ECO:0007669"/>
    <property type="project" value="UniProtKB-KW"/>
</dbReference>
<evidence type="ECO:0000256" key="1">
    <source>
        <dbReference type="ARBA" id="ARBA00010923"/>
    </source>
</evidence>
<keyword evidence="2" id="KW-0680">Restriction system</keyword>
<protein>
    <submittedName>
        <fullName evidence="5">EcoKI restriction-modification system protein HsdS</fullName>
    </submittedName>
</protein>
<evidence type="ECO:0000256" key="2">
    <source>
        <dbReference type="ARBA" id="ARBA00022747"/>
    </source>
</evidence>
<comment type="similarity">
    <text evidence="1">Belongs to the type-I restriction system S methylase family.</text>
</comment>
<dbReference type="PANTHER" id="PTHR30408:SF12">
    <property type="entry name" value="TYPE I RESTRICTION ENZYME MJAVIII SPECIFICITY SUBUNIT"/>
    <property type="match status" value="1"/>
</dbReference>
<dbReference type="EMBL" id="FLQP01000016">
    <property type="protein sequence ID" value="SBS62163.1"/>
    <property type="molecule type" value="Genomic_DNA"/>
</dbReference>
<dbReference type="SUPFAM" id="SSF116734">
    <property type="entry name" value="DNA methylase specificity domain"/>
    <property type="match status" value="2"/>
</dbReference>
<evidence type="ECO:0000313" key="6">
    <source>
        <dbReference type="Proteomes" id="UP000092876"/>
    </source>
</evidence>
<evidence type="ECO:0000313" key="5">
    <source>
        <dbReference type="EMBL" id="SBS62163.1"/>
    </source>
</evidence>